<dbReference type="InterPro" id="IPR001451">
    <property type="entry name" value="Hexapep"/>
</dbReference>
<protein>
    <recommendedName>
        <fullName evidence="3">Acyltransferase</fullName>
    </recommendedName>
</protein>
<dbReference type="PANTHER" id="PTHR43300">
    <property type="entry name" value="ACETYLTRANSFERASE"/>
    <property type="match status" value="1"/>
</dbReference>
<dbReference type="Proteomes" id="UP000886787">
    <property type="component" value="Unassembled WGS sequence"/>
</dbReference>
<organism evidence="1 2">
    <name type="scientific">Candidatus Scatavimonas merdigallinarum</name>
    <dbReference type="NCBI Taxonomy" id="2840914"/>
    <lineage>
        <taxon>Bacteria</taxon>
        <taxon>Bacillati</taxon>
        <taxon>Bacillota</taxon>
        <taxon>Clostridia</taxon>
        <taxon>Eubacteriales</taxon>
        <taxon>Oscillospiraceae</taxon>
        <taxon>Oscillospiraceae incertae sedis</taxon>
        <taxon>Candidatus Scatavimonas</taxon>
    </lineage>
</organism>
<dbReference type="Pfam" id="PF00132">
    <property type="entry name" value="Hexapep"/>
    <property type="match status" value="1"/>
</dbReference>
<dbReference type="InterPro" id="IPR011004">
    <property type="entry name" value="Trimer_LpxA-like_sf"/>
</dbReference>
<reference evidence="1" key="2">
    <citation type="journal article" date="2021" name="PeerJ">
        <title>Extensive microbial diversity within the chicken gut microbiome revealed by metagenomics and culture.</title>
        <authorList>
            <person name="Gilroy R."/>
            <person name="Ravi A."/>
            <person name="Getino M."/>
            <person name="Pursley I."/>
            <person name="Horton D.L."/>
            <person name="Alikhan N.F."/>
            <person name="Baker D."/>
            <person name="Gharbi K."/>
            <person name="Hall N."/>
            <person name="Watson M."/>
            <person name="Adriaenssens E.M."/>
            <person name="Foster-Nyarko E."/>
            <person name="Jarju S."/>
            <person name="Secka A."/>
            <person name="Antonio M."/>
            <person name="Oren A."/>
            <person name="Chaudhuri R.R."/>
            <person name="La Ragione R."/>
            <person name="Hildebrand F."/>
            <person name="Pallen M.J."/>
        </authorList>
    </citation>
    <scope>NUCLEOTIDE SEQUENCE</scope>
    <source>
        <strain evidence="1">ChiSjej1B19-3389</strain>
    </source>
</reference>
<reference evidence="1" key="1">
    <citation type="submission" date="2020-10" db="EMBL/GenBank/DDBJ databases">
        <authorList>
            <person name="Gilroy R."/>
        </authorList>
    </citation>
    <scope>NUCLEOTIDE SEQUENCE</scope>
    <source>
        <strain evidence="1">ChiSjej1B19-3389</strain>
    </source>
</reference>
<evidence type="ECO:0000313" key="2">
    <source>
        <dbReference type="Proteomes" id="UP000886787"/>
    </source>
</evidence>
<dbReference type="EMBL" id="DVFW01000012">
    <property type="protein sequence ID" value="HIQ79973.1"/>
    <property type="molecule type" value="Genomic_DNA"/>
</dbReference>
<proteinExistence type="predicted"/>
<comment type="caution">
    <text evidence="1">The sequence shown here is derived from an EMBL/GenBank/DDBJ whole genome shotgun (WGS) entry which is preliminary data.</text>
</comment>
<dbReference type="AlphaFoldDB" id="A0A9D1CU02"/>
<name>A0A9D1CU02_9FIRM</name>
<dbReference type="SUPFAM" id="SSF51161">
    <property type="entry name" value="Trimeric LpxA-like enzymes"/>
    <property type="match status" value="1"/>
</dbReference>
<evidence type="ECO:0008006" key="3">
    <source>
        <dbReference type="Google" id="ProtNLM"/>
    </source>
</evidence>
<dbReference type="PANTHER" id="PTHR43300:SF11">
    <property type="entry name" value="ACETYLTRANSFERASE RV3034C-RELATED"/>
    <property type="match status" value="1"/>
</dbReference>
<dbReference type="InterPro" id="IPR050179">
    <property type="entry name" value="Trans_hexapeptide_repeat"/>
</dbReference>
<accession>A0A9D1CU02</accession>
<dbReference type="Gene3D" id="2.160.10.10">
    <property type="entry name" value="Hexapeptide repeat proteins"/>
    <property type="match status" value="1"/>
</dbReference>
<gene>
    <name evidence="1" type="ORF">IAD32_01650</name>
</gene>
<sequence length="154" mass="17118">MKEFILDICRLFLFGHKSSSERYVAWLRKQGVKVGDHTHFYTPWEISVDAQRPWMIEIGSHVHITMGCTILQHGYDWAVLQKKYGEVLGSYGKAKIGNNAFIGQKTIVLKGVQIGDNVIVGAKSLVNRPLAPNGVYVGVQRCLCVGKTTGKWGG</sequence>
<evidence type="ECO:0000313" key="1">
    <source>
        <dbReference type="EMBL" id="HIQ79973.1"/>
    </source>
</evidence>